<evidence type="ECO:0000313" key="2">
    <source>
        <dbReference type="EMBL" id="MEE1945572.1"/>
    </source>
</evidence>
<gene>
    <name evidence="2" type="ORF">VRU48_10685</name>
</gene>
<feature type="transmembrane region" description="Helical" evidence="1">
    <location>
        <begin position="110"/>
        <end position="132"/>
    </location>
</feature>
<keyword evidence="3" id="KW-1185">Reference proteome</keyword>
<feature type="transmembrane region" description="Helical" evidence="1">
    <location>
        <begin position="138"/>
        <end position="158"/>
    </location>
</feature>
<keyword evidence="1" id="KW-0812">Transmembrane</keyword>
<comment type="caution">
    <text evidence="2">The sequence shown here is derived from an EMBL/GenBank/DDBJ whole genome shotgun (WGS) entry which is preliminary data.</text>
</comment>
<keyword evidence="1" id="KW-0472">Membrane</keyword>
<reference evidence="2 3" key="1">
    <citation type="submission" date="2024-01" db="EMBL/GenBank/DDBJ databases">
        <title>Pedobacter sp. nov., isolated from fresh soil.</title>
        <authorList>
            <person name="Le N.T.T."/>
        </authorList>
    </citation>
    <scope>NUCLEOTIDE SEQUENCE [LARGE SCALE GENOMIC DNA]</scope>
    <source>
        <strain evidence="2 3">KR3-3</strain>
    </source>
</reference>
<sequence>MSPKGLFKDIDLEDIEDLLDQISNSFSIEFVYGDFNHVKTFGEFCDVIVGKIRGENSDDCTSQQAFYKLKQAISKEFGWPVDMISTKLLLTEIFPKKDRRSKVKQLENHLGFKLDLLVAPYWVTCSLALLLLSSFGMFFFSWKIALVALGLSIFLLSLSNSLGNHLALETLGQLSKSVTNKHYTKVRRKENTVNRREVEEIIKDWFIEVFCIEREDLNKETQLI</sequence>
<name>A0ABU7I7X3_9SPHI</name>
<dbReference type="Proteomes" id="UP001336835">
    <property type="component" value="Unassembled WGS sequence"/>
</dbReference>
<evidence type="ECO:0000256" key="1">
    <source>
        <dbReference type="SAM" id="Phobius"/>
    </source>
</evidence>
<evidence type="ECO:0000313" key="3">
    <source>
        <dbReference type="Proteomes" id="UP001336835"/>
    </source>
</evidence>
<evidence type="ECO:0008006" key="4">
    <source>
        <dbReference type="Google" id="ProtNLM"/>
    </source>
</evidence>
<accession>A0ABU7I7X3</accession>
<dbReference type="EMBL" id="JAZDQT010000002">
    <property type="protein sequence ID" value="MEE1945572.1"/>
    <property type="molecule type" value="Genomic_DNA"/>
</dbReference>
<protein>
    <recommendedName>
        <fullName evidence="4">Acyl carrier protein</fullName>
    </recommendedName>
</protein>
<organism evidence="2 3">
    <name type="scientific">Pedobacter albus</name>
    <dbReference type="NCBI Taxonomy" id="3113905"/>
    <lineage>
        <taxon>Bacteria</taxon>
        <taxon>Pseudomonadati</taxon>
        <taxon>Bacteroidota</taxon>
        <taxon>Sphingobacteriia</taxon>
        <taxon>Sphingobacteriales</taxon>
        <taxon>Sphingobacteriaceae</taxon>
        <taxon>Pedobacter</taxon>
    </lineage>
</organism>
<dbReference type="RefSeq" id="WP_330107915.1">
    <property type="nucleotide sequence ID" value="NZ_JAZDQT010000002.1"/>
</dbReference>
<proteinExistence type="predicted"/>
<keyword evidence="1" id="KW-1133">Transmembrane helix</keyword>